<reference evidence="1" key="2">
    <citation type="submission" date="2024-06" db="EMBL/GenBank/DDBJ databases">
        <authorList>
            <person name="Plum-Jensen L.E."/>
            <person name="Schramm A."/>
            <person name="Marshall I.P.G."/>
        </authorList>
    </citation>
    <scope>NUCLEOTIDE SEQUENCE</scope>
    <source>
        <strain evidence="1">Rat1</strain>
    </source>
</reference>
<organism evidence="1">
    <name type="scientific">Candidatus Electrothrix aestuarii</name>
    <dbReference type="NCBI Taxonomy" id="3062594"/>
    <lineage>
        <taxon>Bacteria</taxon>
        <taxon>Pseudomonadati</taxon>
        <taxon>Thermodesulfobacteriota</taxon>
        <taxon>Desulfobulbia</taxon>
        <taxon>Desulfobulbales</taxon>
        <taxon>Desulfobulbaceae</taxon>
        <taxon>Candidatus Electrothrix</taxon>
    </lineage>
</organism>
<name>A0AAU8M092_9BACT</name>
<protein>
    <recommendedName>
        <fullName evidence="2">PilZ domain-containing protein</fullName>
    </recommendedName>
</protein>
<proteinExistence type="predicted"/>
<dbReference type="EMBL" id="CP159373">
    <property type="protein sequence ID" value="XCN74792.1"/>
    <property type="molecule type" value="Genomic_DNA"/>
</dbReference>
<reference evidence="1" key="1">
    <citation type="journal article" date="2024" name="Syst. Appl. Microbiol.">
        <title>First single-strain enrichments of Electrothrix cable bacteria, description of E. aestuarii sp. nov. and E. rattekaaiensis sp. nov., and proposal of a cable bacteria taxonomy following the rules of the SeqCode.</title>
        <authorList>
            <person name="Plum-Jensen L.E."/>
            <person name="Schramm A."/>
            <person name="Marshall I.P.G."/>
        </authorList>
    </citation>
    <scope>NUCLEOTIDE SEQUENCE</scope>
    <source>
        <strain evidence="1">Rat1</strain>
    </source>
</reference>
<evidence type="ECO:0008006" key="2">
    <source>
        <dbReference type="Google" id="ProtNLM"/>
    </source>
</evidence>
<evidence type="ECO:0000313" key="1">
    <source>
        <dbReference type="EMBL" id="XCN74792.1"/>
    </source>
</evidence>
<gene>
    <name evidence="1" type="ORF">Q3M24_08630</name>
</gene>
<dbReference type="AlphaFoldDB" id="A0AAU8M092"/>
<sequence>MVDDSNFRKQDRIKLRGYIVDISDGTYDYDAIVEDVSLEGLCLTDLSNRFSVEKRIYSAIVSGGADGEAFRLQVQPRWVRRHGEYVEVGFIIIRSPTKWKRFIRDLIPKQDSADMDEEWERCSNLSIW</sequence>
<accession>A0AAU8M092</accession>
<dbReference type="KEGG" id="eaj:Q3M24_08630"/>